<accession>A0ABU6J2R6</accession>
<keyword evidence="1" id="KW-0812">Transmembrane</keyword>
<keyword evidence="1" id="KW-1133">Transmembrane helix</keyword>
<gene>
    <name evidence="2" type="ORF">RY831_00820</name>
</gene>
<evidence type="ECO:0000313" key="2">
    <source>
        <dbReference type="EMBL" id="MEC4717685.1"/>
    </source>
</evidence>
<feature type="transmembrane region" description="Helical" evidence="1">
    <location>
        <begin position="46"/>
        <end position="68"/>
    </location>
</feature>
<dbReference type="Proteomes" id="UP001352263">
    <property type="component" value="Unassembled WGS sequence"/>
</dbReference>
<keyword evidence="3" id="KW-1185">Reference proteome</keyword>
<name>A0ABU6J2R6_9BURK</name>
<evidence type="ECO:0000256" key="1">
    <source>
        <dbReference type="SAM" id="Phobius"/>
    </source>
</evidence>
<feature type="transmembrane region" description="Helical" evidence="1">
    <location>
        <begin position="103"/>
        <end position="122"/>
    </location>
</feature>
<feature type="transmembrane region" description="Helical" evidence="1">
    <location>
        <begin position="80"/>
        <end position="97"/>
    </location>
</feature>
<organism evidence="2 3">
    <name type="scientific">Noviherbaspirillum album</name>
    <dbReference type="NCBI Taxonomy" id="3080276"/>
    <lineage>
        <taxon>Bacteria</taxon>
        <taxon>Pseudomonadati</taxon>
        <taxon>Pseudomonadota</taxon>
        <taxon>Betaproteobacteria</taxon>
        <taxon>Burkholderiales</taxon>
        <taxon>Oxalobacteraceae</taxon>
        <taxon>Noviherbaspirillum</taxon>
    </lineage>
</organism>
<reference evidence="2 3" key="1">
    <citation type="submission" date="2023-10" db="EMBL/GenBank/DDBJ databases">
        <title>Noviherbaspirillum sp. CPCC 100848 genome assembly.</title>
        <authorList>
            <person name="Li X.Y."/>
            <person name="Fang X.M."/>
        </authorList>
    </citation>
    <scope>NUCLEOTIDE SEQUENCE [LARGE SCALE GENOMIC DNA]</scope>
    <source>
        <strain evidence="2 3">CPCC 100848</strain>
    </source>
</reference>
<keyword evidence="1" id="KW-0472">Membrane</keyword>
<proteinExistence type="predicted"/>
<dbReference type="RefSeq" id="WP_326504437.1">
    <property type="nucleotide sequence ID" value="NZ_JAWIIV010000001.1"/>
</dbReference>
<protein>
    <submittedName>
        <fullName evidence="2">Uncharacterized protein</fullName>
    </submittedName>
</protein>
<sequence length="138" mass="14842">MRSLLPAAGAITSFISSWFAMFLIDRLLDVLPVGKAYFPDTPIHGLTYGELFATLAIILSSAYAIGLLHGFLYGERHSRLLSLTAAAPLFIMMQALAAATLGMGLIALPIVVAYGTIVAYSMKRGGRRKQGHHHGSRP</sequence>
<comment type="caution">
    <text evidence="2">The sequence shown here is derived from an EMBL/GenBank/DDBJ whole genome shotgun (WGS) entry which is preliminary data.</text>
</comment>
<dbReference type="EMBL" id="JAWIIV010000001">
    <property type="protein sequence ID" value="MEC4717685.1"/>
    <property type="molecule type" value="Genomic_DNA"/>
</dbReference>
<evidence type="ECO:0000313" key="3">
    <source>
        <dbReference type="Proteomes" id="UP001352263"/>
    </source>
</evidence>